<dbReference type="InterPro" id="IPR016024">
    <property type="entry name" value="ARM-type_fold"/>
</dbReference>
<dbReference type="GO" id="GO:0005739">
    <property type="term" value="C:mitochondrion"/>
    <property type="evidence" value="ECO:0007669"/>
    <property type="project" value="EnsemblFungi"/>
</dbReference>
<comment type="similarity">
    <text evidence="3">Belongs to the protein kinase superfamily. RIO-type Ser/Thr kinase family.</text>
</comment>
<comment type="catalytic activity">
    <reaction evidence="16">
        <text>L-threonyl-[protein] + ATP = O-phospho-L-threonyl-[protein] + ADP + H(+)</text>
        <dbReference type="Rhea" id="RHEA:46608"/>
        <dbReference type="Rhea" id="RHEA-COMP:11060"/>
        <dbReference type="Rhea" id="RHEA-COMP:11605"/>
        <dbReference type="ChEBI" id="CHEBI:15378"/>
        <dbReference type="ChEBI" id="CHEBI:30013"/>
        <dbReference type="ChEBI" id="CHEBI:30616"/>
        <dbReference type="ChEBI" id="CHEBI:61977"/>
        <dbReference type="ChEBI" id="CHEBI:456216"/>
        <dbReference type="EC" id="2.7.11.1"/>
    </reaction>
</comment>
<dbReference type="GO" id="GO:0030874">
    <property type="term" value="C:nucleolar chromatin"/>
    <property type="evidence" value="ECO:0007669"/>
    <property type="project" value="EnsemblFungi"/>
</dbReference>
<dbReference type="Gene3D" id="1.10.510.10">
    <property type="entry name" value="Transferase(Phosphotransferase) domain 1"/>
    <property type="match status" value="1"/>
</dbReference>
<evidence type="ECO:0000256" key="19">
    <source>
        <dbReference type="ARBA" id="ARBA00068838"/>
    </source>
</evidence>
<keyword evidence="12" id="KW-0418">Kinase</keyword>
<dbReference type="GO" id="GO:0000462">
    <property type="term" value="P:maturation of SSU-rRNA from tricistronic rRNA transcript (SSU-rRNA, 5.8S rRNA, LSU-rRNA)"/>
    <property type="evidence" value="ECO:0007669"/>
    <property type="project" value="EnsemblFungi"/>
</dbReference>
<feature type="binding site" evidence="22">
    <location>
        <position position="256"/>
    </location>
    <ligand>
        <name>Mg(2+)</name>
        <dbReference type="ChEBI" id="CHEBI:18420"/>
    </ligand>
</feature>
<evidence type="ECO:0000256" key="1">
    <source>
        <dbReference type="ARBA" id="ARBA00001946"/>
    </source>
</evidence>
<dbReference type="GO" id="GO:0046872">
    <property type="term" value="F:metal ion binding"/>
    <property type="evidence" value="ECO:0007669"/>
    <property type="project" value="UniProtKB-KW"/>
</dbReference>
<feature type="domain" description="RIO kinase" evidence="24">
    <location>
        <begin position="63"/>
        <end position="302"/>
    </location>
</feature>
<dbReference type="HOGENOM" id="CLU_018693_4_1_1"/>
<keyword evidence="13" id="KW-0378">Hydrolase</keyword>
<evidence type="ECO:0000256" key="20">
    <source>
        <dbReference type="PIRSR" id="PIRSR038147-1"/>
    </source>
</evidence>
<feature type="compositionally biased region" description="Basic and acidic residues" evidence="23">
    <location>
        <begin position="419"/>
        <end position="458"/>
    </location>
</feature>
<evidence type="ECO:0000313" key="26">
    <source>
        <dbReference type="Proteomes" id="UP000000709"/>
    </source>
</evidence>
<feature type="active site" description="4-aspartylphosphate intermediate" evidence="20">
    <location>
        <position position="256"/>
    </location>
</feature>
<dbReference type="GO" id="GO:0007096">
    <property type="term" value="P:regulation of exit from mitosis"/>
    <property type="evidence" value="ECO:0007669"/>
    <property type="project" value="EnsemblFungi"/>
</dbReference>
<dbReference type="InterPro" id="IPR017407">
    <property type="entry name" value="Ser/Thr_kinase_Rio1"/>
</dbReference>
<dbReference type="SMART" id="SM00090">
    <property type="entry name" value="RIO"/>
    <property type="match status" value="1"/>
</dbReference>
<dbReference type="SUPFAM" id="SSF56112">
    <property type="entry name" value="Protein kinase-like (PK-like)"/>
    <property type="match status" value="1"/>
</dbReference>
<evidence type="ECO:0000256" key="15">
    <source>
        <dbReference type="ARBA" id="ARBA00022842"/>
    </source>
</evidence>
<dbReference type="CDD" id="cd05147">
    <property type="entry name" value="RIO1_euk"/>
    <property type="match status" value="1"/>
</dbReference>
<evidence type="ECO:0000256" key="14">
    <source>
        <dbReference type="ARBA" id="ARBA00022840"/>
    </source>
</evidence>
<evidence type="ECO:0000256" key="23">
    <source>
        <dbReference type="SAM" id="MobiDB-lite"/>
    </source>
</evidence>
<comment type="cofactor">
    <cofactor evidence="1 22">
        <name>Mg(2+)</name>
        <dbReference type="ChEBI" id="CHEBI:18420"/>
    </cofactor>
</comment>
<comment type="catalytic activity">
    <reaction evidence="17">
        <text>L-seryl-[protein] + ATP = O-phospho-L-seryl-[protein] + ADP + H(+)</text>
        <dbReference type="Rhea" id="RHEA:17989"/>
        <dbReference type="Rhea" id="RHEA-COMP:9863"/>
        <dbReference type="Rhea" id="RHEA-COMP:11604"/>
        <dbReference type="ChEBI" id="CHEBI:15378"/>
        <dbReference type="ChEBI" id="CHEBI:29999"/>
        <dbReference type="ChEBI" id="CHEBI:30616"/>
        <dbReference type="ChEBI" id="CHEBI:83421"/>
        <dbReference type="ChEBI" id="CHEBI:456216"/>
        <dbReference type="EC" id="2.7.11.1"/>
    </reaction>
</comment>
<dbReference type="STRING" id="619300.G3ATB5"/>
<reference evidence="25 26" key="1">
    <citation type="journal article" date="2011" name="Proc. Natl. Acad. Sci. U.S.A.">
        <title>Comparative genomics of xylose-fermenting fungi for enhanced biofuel production.</title>
        <authorList>
            <person name="Wohlbach D.J."/>
            <person name="Kuo A."/>
            <person name="Sato T.K."/>
            <person name="Potts K.M."/>
            <person name="Salamov A.A."/>
            <person name="LaButti K.M."/>
            <person name="Sun H."/>
            <person name="Clum A."/>
            <person name="Pangilinan J.L."/>
            <person name="Lindquist E.A."/>
            <person name="Lucas S."/>
            <person name="Lapidus A."/>
            <person name="Jin M."/>
            <person name="Gunawan C."/>
            <person name="Balan V."/>
            <person name="Dale B.E."/>
            <person name="Jeffries T.W."/>
            <person name="Zinkel R."/>
            <person name="Barry K.W."/>
            <person name="Grigoriev I.V."/>
            <person name="Gasch A.P."/>
        </authorList>
    </citation>
    <scope>NUCLEOTIDE SEQUENCE [LARGE SCALE GENOMIC DNA]</scope>
    <source>
        <strain evidence="26">NRRL Y-27907 / 11-Y1</strain>
    </source>
</reference>
<dbReference type="Gene3D" id="3.30.200.20">
    <property type="entry name" value="Phosphorylase Kinase, domain 1"/>
    <property type="match status" value="1"/>
</dbReference>
<accession>G3ATB5</accession>
<evidence type="ECO:0000256" key="3">
    <source>
        <dbReference type="ARBA" id="ARBA00009196"/>
    </source>
</evidence>
<feature type="compositionally biased region" description="Acidic residues" evidence="23">
    <location>
        <begin position="16"/>
        <end position="26"/>
    </location>
</feature>
<sequence length="481" mass="56365">MTEELADKLNQVEIYSDSDSDSDLEPEVSTPSTGGTTHKEDIVTKYAHKINTDPVKSGKTHKDRANRATVEQVLDPRTMRFLAKIINKGILSRINGCISTGKEANVYHGDSDNDTREYAVKIYKTSILVFKDRERYVDGEYRFRNTKNQSNPRKMVKVWAEKEFRNLKRLYLNGIPCPEPVELRSHVLVMEYLTKGQGQPSPKLRDHPFKDIDEIVHYYHQMLYYMRRMYQECRLVHADLSEYNSIVHQDKLYIIDVSQSVEPEHPMALDFLRMDIKNVNDFFSRKKINVYPERLLFKYITEDNHSLGITDNGDEELQKFLDTLPLKTEDDNDEEVQDEIFRSLHLVRSLNNLEERDFEKFSEGKVDIMKELVANKKEESDEEETDDSEDDSEDDDDDDDDDDYDDNSDESDGEYASDDEGKPKKKWVEREAEAPKGKKYEDKDDKKARKEAAKLAKQEKRKTKMKKHIKKKIINKRKTTK</sequence>
<evidence type="ECO:0000256" key="4">
    <source>
        <dbReference type="ARBA" id="ARBA00012513"/>
    </source>
</evidence>
<dbReference type="RefSeq" id="XP_007376911.1">
    <property type="nucleotide sequence ID" value="XM_007376849.1"/>
</dbReference>
<feature type="region of interest" description="Disordered" evidence="23">
    <location>
        <begin position="373"/>
        <end position="481"/>
    </location>
</feature>
<dbReference type="InterPro" id="IPR051272">
    <property type="entry name" value="RIO-type_Ser/Thr_kinase"/>
</dbReference>
<dbReference type="OrthoDB" id="205248at2759"/>
<dbReference type="KEGG" id="spaa:SPAPADRAFT_141788"/>
<evidence type="ECO:0000256" key="6">
    <source>
        <dbReference type="ARBA" id="ARBA00022490"/>
    </source>
</evidence>
<evidence type="ECO:0000256" key="10">
    <source>
        <dbReference type="ARBA" id="ARBA00022723"/>
    </source>
</evidence>
<evidence type="ECO:0000256" key="17">
    <source>
        <dbReference type="ARBA" id="ARBA00048679"/>
    </source>
</evidence>
<dbReference type="FunFam" id="3.30.200.20:FF:000148">
    <property type="entry name" value="Serine/threonine-protein kinase RIO1"/>
    <property type="match status" value="1"/>
</dbReference>
<dbReference type="Pfam" id="PF01163">
    <property type="entry name" value="RIO1"/>
    <property type="match status" value="1"/>
</dbReference>
<feature type="region of interest" description="Disordered" evidence="23">
    <location>
        <begin position="1"/>
        <end position="38"/>
    </location>
</feature>
<dbReference type="FunFam" id="1.10.510.10:FF:000755">
    <property type="entry name" value="Homoserine kinase"/>
    <property type="match status" value="1"/>
</dbReference>
<dbReference type="GO" id="GO:0016479">
    <property type="term" value="P:negative regulation of transcription by RNA polymerase I"/>
    <property type="evidence" value="ECO:0007669"/>
    <property type="project" value="EnsemblFungi"/>
</dbReference>
<feature type="active site" description="Proton acceptor" evidence="20">
    <location>
        <position position="239"/>
    </location>
</feature>
<dbReference type="PROSITE" id="PS01245">
    <property type="entry name" value="RIO1"/>
    <property type="match status" value="1"/>
</dbReference>
<dbReference type="GO" id="GO:0000324">
    <property type="term" value="C:fungal-type vacuole"/>
    <property type="evidence" value="ECO:0007669"/>
    <property type="project" value="EnsemblFungi"/>
</dbReference>
<evidence type="ECO:0000256" key="5">
    <source>
        <dbReference type="ARBA" id="ARBA00016038"/>
    </source>
</evidence>
<dbReference type="GO" id="GO:0005829">
    <property type="term" value="C:cytosol"/>
    <property type="evidence" value="ECO:0007669"/>
    <property type="project" value="EnsemblFungi"/>
</dbReference>
<dbReference type="GeneID" id="18870398"/>
<dbReference type="GO" id="GO:0090234">
    <property type="term" value="P:regulation of kinetochore assembly"/>
    <property type="evidence" value="ECO:0007669"/>
    <property type="project" value="EnsemblFungi"/>
</dbReference>
<evidence type="ECO:0000256" key="7">
    <source>
        <dbReference type="ARBA" id="ARBA00022517"/>
    </source>
</evidence>
<dbReference type="InterPro" id="IPR000687">
    <property type="entry name" value="RIO_kinase"/>
</dbReference>
<gene>
    <name evidence="25" type="ORF">SPAPADRAFT_141788</name>
</gene>
<dbReference type="EC" id="2.7.11.1" evidence="4"/>
<evidence type="ECO:0000256" key="21">
    <source>
        <dbReference type="PIRSR" id="PIRSR038147-2"/>
    </source>
</evidence>
<dbReference type="GO" id="GO:0005524">
    <property type="term" value="F:ATP binding"/>
    <property type="evidence" value="ECO:0007669"/>
    <property type="project" value="UniProtKB-KW"/>
</dbReference>
<dbReference type="OMA" id="HPMSLDF"/>
<evidence type="ECO:0000256" key="16">
    <source>
        <dbReference type="ARBA" id="ARBA00047899"/>
    </source>
</evidence>
<feature type="compositionally biased region" description="Acidic residues" evidence="23">
    <location>
        <begin position="380"/>
        <end position="418"/>
    </location>
</feature>
<dbReference type="eggNOG" id="KOG2270">
    <property type="taxonomic scope" value="Eukaryota"/>
</dbReference>
<protein>
    <recommendedName>
        <fullName evidence="5">Serine/threonine-protein kinase RIO1</fullName>
        <ecNumber evidence="4">2.7.11.1</ecNumber>
    </recommendedName>
    <alternativeName>
        <fullName evidence="19">Serine/threonine-protein kinase rio1</fullName>
    </alternativeName>
</protein>
<keyword evidence="14 21" id="KW-0067">ATP-binding</keyword>
<dbReference type="EMBL" id="GL996504">
    <property type="protein sequence ID" value="EGW30878.1"/>
    <property type="molecule type" value="Genomic_DNA"/>
</dbReference>
<keyword evidence="15" id="KW-0460">Magnesium</keyword>
<feature type="compositionally biased region" description="Basic residues" evidence="23">
    <location>
        <begin position="459"/>
        <end position="481"/>
    </location>
</feature>
<dbReference type="InterPro" id="IPR018935">
    <property type="entry name" value="RIO_kinase_CS"/>
</dbReference>
<keyword evidence="11 21" id="KW-0547">Nucleotide-binding</keyword>
<feature type="binding site" evidence="21">
    <location>
        <position position="193"/>
    </location>
    <ligand>
        <name>ATP</name>
        <dbReference type="ChEBI" id="CHEBI:30616"/>
    </ligand>
</feature>
<dbReference type="GO" id="GO:0000122">
    <property type="term" value="P:negative regulation of transcription by RNA polymerase II"/>
    <property type="evidence" value="ECO:0007669"/>
    <property type="project" value="EnsemblFungi"/>
</dbReference>
<keyword evidence="9" id="KW-0808">Transferase</keyword>
<feature type="binding site" evidence="21">
    <location>
        <position position="121"/>
    </location>
    <ligand>
        <name>ATP</name>
        <dbReference type="ChEBI" id="CHEBI:30616"/>
    </ligand>
</feature>
<proteinExistence type="inferred from homology"/>
<organism evidence="26">
    <name type="scientific">Spathaspora passalidarum (strain NRRL Y-27907 / 11-Y1)</name>
    <dbReference type="NCBI Taxonomy" id="619300"/>
    <lineage>
        <taxon>Eukaryota</taxon>
        <taxon>Fungi</taxon>
        <taxon>Dikarya</taxon>
        <taxon>Ascomycota</taxon>
        <taxon>Saccharomycotina</taxon>
        <taxon>Pichiomycetes</taxon>
        <taxon>Debaryomycetaceae</taxon>
        <taxon>Spathaspora</taxon>
    </lineage>
</organism>
<evidence type="ECO:0000259" key="24">
    <source>
        <dbReference type="SMART" id="SM00090"/>
    </source>
</evidence>
<dbReference type="GO" id="GO:0003682">
    <property type="term" value="F:chromatin binding"/>
    <property type="evidence" value="ECO:0007669"/>
    <property type="project" value="EnsemblFungi"/>
</dbReference>
<dbReference type="InParanoid" id="G3ATB5"/>
<evidence type="ECO:0000256" key="12">
    <source>
        <dbReference type="ARBA" id="ARBA00022777"/>
    </source>
</evidence>
<evidence type="ECO:0000313" key="25">
    <source>
        <dbReference type="EMBL" id="EGW30878.1"/>
    </source>
</evidence>
<dbReference type="SUPFAM" id="SSF48371">
    <property type="entry name" value="ARM repeat"/>
    <property type="match status" value="1"/>
</dbReference>
<dbReference type="GO" id="GO:0004674">
    <property type="term" value="F:protein serine/threonine kinase activity"/>
    <property type="evidence" value="ECO:0007669"/>
    <property type="project" value="UniProtKB-KW"/>
</dbReference>
<evidence type="ECO:0000256" key="9">
    <source>
        <dbReference type="ARBA" id="ARBA00022679"/>
    </source>
</evidence>
<dbReference type="AlphaFoldDB" id="G3ATB5"/>
<keyword evidence="10" id="KW-0479">Metal-binding</keyword>
<evidence type="ECO:0000256" key="22">
    <source>
        <dbReference type="PIRSR" id="PIRSR038147-3"/>
    </source>
</evidence>
<dbReference type="GO" id="GO:2000234">
    <property type="term" value="P:positive regulation of rRNA processing"/>
    <property type="evidence" value="ECO:0007669"/>
    <property type="project" value="EnsemblFungi"/>
</dbReference>
<keyword evidence="26" id="KW-1185">Reference proteome</keyword>
<evidence type="ECO:0000256" key="8">
    <source>
        <dbReference type="ARBA" id="ARBA00022527"/>
    </source>
</evidence>
<dbReference type="Proteomes" id="UP000000709">
    <property type="component" value="Unassembled WGS sequence"/>
</dbReference>
<evidence type="ECO:0000256" key="11">
    <source>
        <dbReference type="ARBA" id="ARBA00022741"/>
    </source>
</evidence>
<dbReference type="InterPro" id="IPR011009">
    <property type="entry name" value="Kinase-like_dom_sf"/>
</dbReference>
<comment type="subcellular location">
    <subcellularLocation>
        <location evidence="2">Cytoplasm</location>
    </subcellularLocation>
</comment>
<dbReference type="GO" id="GO:0000776">
    <property type="term" value="C:kinetochore"/>
    <property type="evidence" value="ECO:0007669"/>
    <property type="project" value="EnsemblFungi"/>
</dbReference>
<dbReference type="PANTHER" id="PTHR45723">
    <property type="entry name" value="SERINE/THREONINE-PROTEIN KINASE RIO1"/>
    <property type="match status" value="1"/>
</dbReference>
<dbReference type="InterPro" id="IPR018934">
    <property type="entry name" value="RIO_dom"/>
</dbReference>
<evidence type="ECO:0000256" key="2">
    <source>
        <dbReference type="ARBA" id="ARBA00004496"/>
    </source>
</evidence>
<comment type="catalytic activity">
    <reaction evidence="18">
        <text>ATP + H2O = ADP + phosphate + H(+)</text>
        <dbReference type="Rhea" id="RHEA:13065"/>
        <dbReference type="ChEBI" id="CHEBI:15377"/>
        <dbReference type="ChEBI" id="CHEBI:15378"/>
        <dbReference type="ChEBI" id="CHEBI:30616"/>
        <dbReference type="ChEBI" id="CHEBI:43474"/>
        <dbReference type="ChEBI" id="CHEBI:456216"/>
    </reaction>
</comment>
<keyword evidence="6" id="KW-0963">Cytoplasm</keyword>
<evidence type="ECO:0000256" key="18">
    <source>
        <dbReference type="ARBA" id="ARBA00049360"/>
    </source>
</evidence>
<dbReference type="PIRSF" id="PIRSF038147">
    <property type="entry name" value="Ser/Thr_PK_RIO1"/>
    <property type="match status" value="1"/>
</dbReference>
<feature type="binding site" evidence="22">
    <location>
        <position position="244"/>
    </location>
    <ligand>
        <name>Mg(2+)</name>
        <dbReference type="ChEBI" id="CHEBI:18420"/>
    </ligand>
</feature>
<dbReference type="GO" id="GO:0016787">
    <property type="term" value="F:hydrolase activity"/>
    <property type="evidence" value="ECO:0007669"/>
    <property type="project" value="UniProtKB-KW"/>
</dbReference>
<keyword evidence="7" id="KW-0690">Ribosome biogenesis</keyword>
<name>G3ATB5_SPAPN</name>
<keyword evidence="8" id="KW-0723">Serine/threonine-protein kinase</keyword>
<dbReference type="FunCoup" id="G3ATB5">
    <property type="interactions" value="1010"/>
</dbReference>
<evidence type="ECO:0000256" key="13">
    <source>
        <dbReference type="ARBA" id="ARBA00022801"/>
    </source>
</evidence>